<dbReference type="InterPro" id="IPR052913">
    <property type="entry name" value="Glycopeptide_resist_protein"/>
</dbReference>
<evidence type="ECO:0000259" key="2">
    <source>
        <dbReference type="Pfam" id="PF12229"/>
    </source>
</evidence>
<dbReference type="Pfam" id="PF12229">
    <property type="entry name" value="PG_binding_4"/>
    <property type="match status" value="2"/>
</dbReference>
<feature type="region of interest" description="Disordered" evidence="1">
    <location>
        <begin position="720"/>
        <end position="749"/>
    </location>
</feature>
<accession>A0A853CBG2</accession>
<organism evidence="3 4">
    <name type="scientific">Petropleomorpha daqingensis</name>
    <dbReference type="NCBI Taxonomy" id="2026353"/>
    <lineage>
        <taxon>Bacteria</taxon>
        <taxon>Bacillati</taxon>
        <taxon>Actinomycetota</taxon>
        <taxon>Actinomycetes</taxon>
        <taxon>Geodermatophilales</taxon>
        <taxon>Geodermatophilaceae</taxon>
        <taxon>Petropleomorpha</taxon>
    </lineage>
</organism>
<dbReference type="InterPro" id="IPR022029">
    <property type="entry name" value="YoaR-like_PG-bd"/>
</dbReference>
<protein>
    <submittedName>
        <fullName evidence="3">Vancomycin resistance protein YoaR</fullName>
    </submittedName>
</protein>
<dbReference type="RefSeq" id="WP_179714538.1">
    <property type="nucleotide sequence ID" value="NZ_JACBZT010000001.1"/>
</dbReference>
<dbReference type="PANTHER" id="PTHR35788:SF1">
    <property type="entry name" value="EXPORTED PROTEIN"/>
    <property type="match status" value="1"/>
</dbReference>
<feature type="compositionally biased region" description="Acidic residues" evidence="1">
    <location>
        <begin position="130"/>
        <end position="148"/>
    </location>
</feature>
<feature type="compositionally biased region" description="Low complexity" evidence="1">
    <location>
        <begin position="720"/>
        <end position="729"/>
    </location>
</feature>
<dbReference type="InterPro" id="IPR007391">
    <property type="entry name" value="Vancomycin_resist_VanW"/>
</dbReference>
<gene>
    <name evidence="3" type="ORF">GGQ55_000016</name>
</gene>
<dbReference type="PANTHER" id="PTHR35788">
    <property type="entry name" value="EXPORTED PROTEIN-RELATED"/>
    <property type="match status" value="1"/>
</dbReference>
<evidence type="ECO:0000313" key="3">
    <source>
        <dbReference type="EMBL" id="NYJ03738.1"/>
    </source>
</evidence>
<comment type="caution">
    <text evidence="3">The sequence shown here is derived from an EMBL/GenBank/DDBJ whole genome shotgun (WGS) entry which is preliminary data.</text>
</comment>
<evidence type="ECO:0000256" key="1">
    <source>
        <dbReference type="SAM" id="MobiDB-lite"/>
    </source>
</evidence>
<feature type="region of interest" description="Disordered" evidence="1">
    <location>
        <begin position="1"/>
        <end position="158"/>
    </location>
</feature>
<feature type="domain" description="YoaR-like putative peptidoglycan binding" evidence="2">
    <location>
        <begin position="234"/>
        <end position="338"/>
    </location>
</feature>
<proteinExistence type="predicted"/>
<feature type="compositionally biased region" description="Polar residues" evidence="1">
    <location>
        <begin position="1"/>
        <end position="12"/>
    </location>
</feature>
<dbReference type="Pfam" id="PF04294">
    <property type="entry name" value="VanW"/>
    <property type="match status" value="1"/>
</dbReference>
<keyword evidence="4" id="KW-1185">Reference proteome</keyword>
<name>A0A853CBG2_9ACTN</name>
<dbReference type="EMBL" id="JACBZT010000001">
    <property type="protein sequence ID" value="NYJ03738.1"/>
    <property type="molecule type" value="Genomic_DNA"/>
</dbReference>
<evidence type="ECO:0000313" key="4">
    <source>
        <dbReference type="Proteomes" id="UP000541969"/>
    </source>
</evidence>
<reference evidence="3 4" key="1">
    <citation type="submission" date="2020-07" db="EMBL/GenBank/DDBJ databases">
        <title>Sequencing the genomes of 1000 actinobacteria strains.</title>
        <authorList>
            <person name="Klenk H.-P."/>
        </authorList>
    </citation>
    <scope>NUCLEOTIDE SEQUENCE [LARGE SCALE GENOMIC DNA]</scope>
    <source>
        <strain evidence="3 4">DSM 104001</strain>
    </source>
</reference>
<feature type="compositionally biased region" description="Basic and acidic residues" evidence="1">
    <location>
        <begin position="64"/>
        <end position="74"/>
    </location>
</feature>
<dbReference type="Proteomes" id="UP000541969">
    <property type="component" value="Unassembled WGS sequence"/>
</dbReference>
<feature type="domain" description="YoaR-like putative peptidoglycan binding" evidence="2">
    <location>
        <begin position="404"/>
        <end position="473"/>
    </location>
</feature>
<sequence length="749" mass="77517">MPQQTRDGQDSVQAAPDETTRLAGGPSAAPPPATGTHGQSARHGQPPAPAAAAPAGEVDDTEFDDTRPVSREWLKTTPETAPENAPRTAPEQPAAEEWTTQELPGSDAAPAAPEHPTADETTVLPAAVGSDDDDTPEPPTGEDDDVTGGDDGGPRRPWWRRPAVLAPAAAVVVLGGAYGVDLLLSSGDIPRHTVVAGVEIGGLSPADAARTLEKELGPQVSADHTVVAGEFSTTLTPATAGITLDVDATVDASDDQPLNPWTRLTSFFGDRTVEPVLRTDETALDAQLDAIAAQVDVAPVEASIALDGTTPSLVAPADGATLDRKAATEAITGALASGADPADPIRLPIEVAHPHVAADEAQRVLDETVTPALAAPVTLVSDDGATSVEIPADAIAASLTFTPQDDGELAVALDPAKLQAALGEQLGEFGAPAKDATFEVHGDSVAVVPSVDGTGVDPAALAEQMMGVLTTPAPRTVTAQLGPVPAAFTTEQAQSLGIVEKVSSFTTNFQMTPSATNIRVIAEKVDGALVKPGETFSLNDFTGPRGTAQGYVPANVIEGGQLTKAVGGGISQFATTMYNAVFFAGLEDIHHKTHSFYISRYPAGREATVFDGVIDLVWKNDSDTGIYVQTRWASGGSITVTFWGTRHYDIESVSSDRRNVTDPSVQDKVDDGTCIPQSGAQGFDITVTRIWKDLDTGAEIRRESKNTHYIPEAIIHCIPAPADPAAPAGTTPPPGTTPGGRRPGGRRTT</sequence>
<dbReference type="AlphaFoldDB" id="A0A853CBG2"/>